<organism evidence="8 9">
    <name type="scientific">Streptomyces asiaticus subsp. ignotus</name>
    <dbReference type="NCBI Taxonomy" id="3098222"/>
    <lineage>
        <taxon>Bacteria</taxon>
        <taxon>Bacillati</taxon>
        <taxon>Actinomycetota</taxon>
        <taxon>Actinomycetes</taxon>
        <taxon>Kitasatosporales</taxon>
        <taxon>Streptomycetaceae</taxon>
        <taxon>Streptomyces</taxon>
        <taxon>Streptomyces violaceusniger group</taxon>
    </lineage>
</organism>
<comment type="caution">
    <text evidence="8">The sequence shown here is derived from an EMBL/GenBank/DDBJ whole genome shotgun (WGS) entry which is preliminary data.</text>
</comment>
<dbReference type="InterPro" id="IPR015421">
    <property type="entry name" value="PyrdxlP-dep_Trfase_major"/>
</dbReference>
<dbReference type="PROSITE" id="PS00599">
    <property type="entry name" value="AA_TRANSFER_CLASS_2"/>
    <property type="match status" value="1"/>
</dbReference>
<comment type="cofactor">
    <cofactor evidence="1 6">
        <name>pyridoxal 5'-phosphate</name>
        <dbReference type="ChEBI" id="CHEBI:597326"/>
    </cofactor>
</comment>
<dbReference type="RefSeq" id="WP_330813894.1">
    <property type="nucleotide sequence ID" value="NZ_JAZBJO010000032.1"/>
</dbReference>
<evidence type="ECO:0000256" key="3">
    <source>
        <dbReference type="ARBA" id="ARBA00022576"/>
    </source>
</evidence>
<evidence type="ECO:0000313" key="9">
    <source>
        <dbReference type="Proteomes" id="UP001354709"/>
    </source>
</evidence>
<evidence type="ECO:0000256" key="2">
    <source>
        <dbReference type="ARBA" id="ARBA00011738"/>
    </source>
</evidence>
<evidence type="ECO:0000256" key="1">
    <source>
        <dbReference type="ARBA" id="ARBA00001933"/>
    </source>
</evidence>
<accession>A0ABU7Q726</accession>
<dbReference type="HAMAP" id="MF_01023">
    <property type="entry name" value="HisC_aminotrans_2"/>
    <property type="match status" value="1"/>
</dbReference>
<keyword evidence="5 6" id="KW-0663">Pyridoxal phosphate</keyword>
<keyword evidence="3 6" id="KW-0032">Aminotransferase</keyword>
<evidence type="ECO:0000313" key="8">
    <source>
        <dbReference type="EMBL" id="MEE4597200.1"/>
    </source>
</evidence>
<dbReference type="SUPFAM" id="SSF53383">
    <property type="entry name" value="PLP-dependent transferases"/>
    <property type="match status" value="1"/>
</dbReference>
<dbReference type="InterPro" id="IPR001917">
    <property type="entry name" value="Aminotrans_II_pyridoxalP_BS"/>
</dbReference>
<evidence type="ECO:0000256" key="6">
    <source>
        <dbReference type="HAMAP-Rule" id="MF_01023"/>
    </source>
</evidence>
<gene>
    <name evidence="6" type="primary">hisC</name>
    <name evidence="8" type="ORF">V2J94_35825</name>
</gene>
<evidence type="ECO:0000256" key="5">
    <source>
        <dbReference type="ARBA" id="ARBA00022898"/>
    </source>
</evidence>
<keyword evidence="4 6" id="KW-0808">Transferase</keyword>
<evidence type="ECO:0000256" key="4">
    <source>
        <dbReference type="ARBA" id="ARBA00022679"/>
    </source>
</evidence>
<feature type="modified residue" description="N6-(pyridoxal phosphate)lysine" evidence="6">
    <location>
        <position position="223"/>
    </location>
</feature>
<dbReference type="PANTHER" id="PTHR43643">
    <property type="entry name" value="HISTIDINOL-PHOSPHATE AMINOTRANSFERASE 2"/>
    <property type="match status" value="1"/>
</dbReference>
<keyword evidence="6" id="KW-0028">Amino-acid biosynthesis</keyword>
<dbReference type="InterPro" id="IPR015422">
    <property type="entry name" value="PyrdxlP-dep_Trfase_small"/>
</dbReference>
<dbReference type="Gene3D" id="3.40.640.10">
    <property type="entry name" value="Type I PLP-dependent aspartate aminotransferase-like (Major domain)"/>
    <property type="match status" value="1"/>
</dbReference>
<dbReference type="InterPro" id="IPR005861">
    <property type="entry name" value="HisP_aminotrans"/>
</dbReference>
<dbReference type="Proteomes" id="UP001354709">
    <property type="component" value="Unassembled WGS sequence"/>
</dbReference>
<dbReference type="InterPro" id="IPR024892">
    <property type="entry name" value="ArAT"/>
</dbReference>
<dbReference type="InterPro" id="IPR015424">
    <property type="entry name" value="PyrdxlP-dep_Trfase"/>
</dbReference>
<comment type="similarity">
    <text evidence="6">Belongs to the class-II pyridoxal-phosphate-dependent aminotransferase family. Histidinol-phosphate aminotransferase subfamily.</text>
</comment>
<dbReference type="EMBL" id="JAZBJO010000032">
    <property type="protein sequence ID" value="MEE4597200.1"/>
    <property type="molecule type" value="Genomic_DNA"/>
</dbReference>
<name>A0ABU7Q726_9ACTN</name>
<comment type="catalytic activity">
    <reaction evidence="6">
        <text>L-histidinol phosphate + 2-oxoglutarate = 3-(imidazol-4-yl)-2-oxopropyl phosphate + L-glutamate</text>
        <dbReference type="Rhea" id="RHEA:23744"/>
        <dbReference type="ChEBI" id="CHEBI:16810"/>
        <dbReference type="ChEBI" id="CHEBI:29985"/>
        <dbReference type="ChEBI" id="CHEBI:57766"/>
        <dbReference type="ChEBI" id="CHEBI:57980"/>
        <dbReference type="EC" id="2.6.1.9"/>
    </reaction>
</comment>
<dbReference type="CDD" id="cd00609">
    <property type="entry name" value="AAT_like"/>
    <property type="match status" value="1"/>
</dbReference>
<dbReference type="EC" id="2.6.1.9" evidence="6"/>
<feature type="domain" description="Aminotransferase class I/classII large" evidence="7">
    <location>
        <begin position="33"/>
        <end position="342"/>
    </location>
</feature>
<reference evidence="8 9" key="1">
    <citation type="submission" date="2023-11" db="EMBL/GenBank/DDBJ databases">
        <title>30 novel species of actinomycetes from the DSMZ collection.</title>
        <authorList>
            <person name="Nouioui I."/>
        </authorList>
    </citation>
    <scope>NUCLEOTIDE SEQUENCE [LARGE SCALE GENOMIC DNA]</scope>
    <source>
        <strain evidence="8 9">DSM 41524</strain>
    </source>
</reference>
<dbReference type="GO" id="GO:0004400">
    <property type="term" value="F:histidinol-phosphate transaminase activity"/>
    <property type="evidence" value="ECO:0007669"/>
    <property type="project" value="UniProtKB-EC"/>
</dbReference>
<sequence>MRGPRPRPELHSIAVHAASRSGGAPTPELMHPLAANENPYDPLPGVLDAAIAASRRFNRYPDLGCERLIDALVQRFDLPPTRFAAGAGLVGVIQSLIQAMAAPGDEVMYAWRSFEAYPVITTAICGATAVAVPLTDDGYHDLDAMAERVTTRTRLIFICTPNNPTGTAVRRDELAKFLDRVPEDVLVVLDEAYAEFVSDKDAADGITVCREYPNVAVLRTFSKAFGLAGLRVGFAIAPEPVAAALRMTAPYGVSQIGQEAAIASLAATDDVMKRVDMVVAERHRMENALIEQGWPVSRSQANFIWLPIRKRSADFAAACARAGIAVRVLAEDGVRVTVGARESNDAFLATAAKIRPEHDQQPFSA</sequence>
<dbReference type="PANTHER" id="PTHR43643:SF3">
    <property type="entry name" value="HISTIDINOL-PHOSPHATE AMINOTRANSFERASE"/>
    <property type="match status" value="1"/>
</dbReference>
<proteinExistence type="inferred from homology"/>
<comment type="pathway">
    <text evidence="6">Amino-acid biosynthesis; L-histidine biosynthesis; L-histidine from 5-phospho-alpha-D-ribose 1-diphosphate: step 7/9.</text>
</comment>
<keyword evidence="6" id="KW-0368">Histidine biosynthesis</keyword>
<evidence type="ECO:0000259" key="7">
    <source>
        <dbReference type="Pfam" id="PF00155"/>
    </source>
</evidence>
<dbReference type="Pfam" id="PF00155">
    <property type="entry name" value="Aminotran_1_2"/>
    <property type="match status" value="1"/>
</dbReference>
<dbReference type="Gene3D" id="3.90.1150.10">
    <property type="entry name" value="Aspartate Aminotransferase, domain 1"/>
    <property type="match status" value="1"/>
</dbReference>
<comment type="subunit">
    <text evidence="2 6">Homodimer.</text>
</comment>
<protein>
    <recommendedName>
        <fullName evidence="6">Histidinol-phosphate aminotransferase</fullName>
        <ecNumber evidence="6">2.6.1.9</ecNumber>
    </recommendedName>
    <alternativeName>
        <fullName evidence="6">Imidazole acetol-phosphate transaminase</fullName>
    </alternativeName>
</protein>
<dbReference type="NCBIfam" id="NF002878">
    <property type="entry name" value="PRK03321.1"/>
    <property type="match status" value="1"/>
</dbReference>
<dbReference type="InterPro" id="IPR050106">
    <property type="entry name" value="HistidinolP_aminotransfase"/>
</dbReference>
<dbReference type="InterPro" id="IPR004839">
    <property type="entry name" value="Aminotransferase_I/II_large"/>
</dbReference>
<keyword evidence="9" id="KW-1185">Reference proteome</keyword>